<dbReference type="GO" id="GO:0030686">
    <property type="term" value="C:90S preribosome"/>
    <property type="evidence" value="ECO:0007669"/>
    <property type="project" value="TreeGrafter"/>
</dbReference>
<feature type="compositionally biased region" description="Polar residues" evidence="2">
    <location>
        <begin position="245"/>
        <end position="254"/>
    </location>
</feature>
<dbReference type="GO" id="GO:0030490">
    <property type="term" value="P:maturation of SSU-rRNA"/>
    <property type="evidence" value="ECO:0007669"/>
    <property type="project" value="TreeGrafter"/>
</dbReference>
<accession>A0A0B1PHP4</accession>
<feature type="domain" description="Bud22" evidence="3">
    <location>
        <begin position="33"/>
        <end position="502"/>
    </location>
</feature>
<comment type="caution">
    <text evidence="4">The sequence shown here is derived from an EMBL/GenBank/DDBJ whole genome shotgun (WGS) entry which is preliminary data.</text>
</comment>
<feature type="region of interest" description="Disordered" evidence="2">
    <location>
        <begin position="380"/>
        <end position="402"/>
    </location>
</feature>
<evidence type="ECO:0000313" key="4">
    <source>
        <dbReference type="EMBL" id="KHJ36059.1"/>
    </source>
</evidence>
<name>A0A0B1PHP4_UNCNE</name>
<sequence length="502" mass="56459">MPKRKRPHPDNESNQELGGLTPRQQKVNDYLCKAKKELHRALKTARNFERQRLGKRLKRAETDEAKARITTEINVLKSLDIDKVVNTHLRNNLLKVKDFTTSGLLPDGVTKIEHRESKENPAEEIAFHNVVSGMLNLKIAKGAIEQIIKQMYFVMGIPIPREMKKLSKIAARQKKLESDHDTTLPEDFTRIIKDDQIIEEPEADDLDKFSISPEWEGFESDQEAFCEGATPGNDEIIKESKLDQHTSISSSLNEKSSDDVEHNSRSNLEPLNYSSSSSSAALSDISSFSESLSTNLTSQPANSKSHSAKKIKSMKPKRSGLSSTFLPSLIGGYWSGSEESASDLENFAPAPKKNRPGQMARRAIAEKKYGKMAKHIMLGKSSSSFPLDKRKPRRDNDWDPKRGAIVDDAANLSRGHNRTQHMKNPYLREKSHYEKTLKENKIFNSNGTSRVGQDSTEIASRVKKAGKSKRDDLGILHPSWQAAKKAKELKQTAKFQGKKIVF</sequence>
<dbReference type="InterPro" id="IPR015158">
    <property type="entry name" value="Bud22_dom"/>
</dbReference>
<evidence type="ECO:0000256" key="1">
    <source>
        <dbReference type="ARBA" id="ARBA00023054"/>
    </source>
</evidence>
<dbReference type="Proteomes" id="UP000030854">
    <property type="component" value="Unassembled WGS sequence"/>
</dbReference>
<dbReference type="InterPro" id="IPR037393">
    <property type="entry name" value="Bud22/SRFB1"/>
</dbReference>
<dbReference type="EMBL" id="JNVN01000158">
    <property type="protein sequence ID" value="KHJ36059.1"/>
    <property type="molecule type" value="Genomic_DNA"/>
</dbReference>
<feature type="compositionally biased region" description="Polar residues" evidence="2">
    <location>
        <begin position="294"/>
        <end position="305"/>
    </location>
</feature>
<dbReference type="GO" id="GO:0005634">
    <property type="term" value="C:nucleus"/>
    <property type="evidence" value="ECO:0007669"/>
    <property type="project" value="TreeGrafter"/>
</dbReference>
<feature type="compositionally biased region" description="Basic and acidic residues" evidence="2">
    <location>
        <begin position="255"/>
        <end position="264"/>
    </location>
</feature>
<dbReference type="HOGENOM" id="CLU_029647_0_0_1"/>
<dbReference type="OMA" id="ALWEKKF"/>
<feature type="region of interest" description="Disordered" evidence="2">
    <location>
        <begin position="294"/>
        <end position="321"/>
    </location>
</feature>
<keyword evidence="1" id="KW-0175">Coiled coil</keyword>
<gene>
    <name evidence="4" type="ORF">EV44_g2882</name>
</gene>
<evidence type="ECO:0000259" key="3">
    <source>
        <dbReference type="Pfam" id="PF09073"/>
    </source>
</evidence>
<feature type="compositionally biased region" description="Polar residues" evidence="2">
    <location>
        <begin position="444"/>
        <end position="458"/>
    </location>
</feature>
<evidence type="ECO:0000313" key="5">
    <source>
        <dbReference type="Proteomes" id="UP000030854"/>
    </source>
</evidence>
<feature type="compositionally biased region" description="Basic residues" evidence="2">
    <location>
        <begin position="306"/>
        <end position="318"/>
    </location>
</feature>
<reference evidence="4 5" key="1">
    <citation type="journal article" date="2014" name="BMC Genomics">
        <title>Adaptive genomic structural variation in the grape powdery mildew pathogen, Erysiphe necator.</title>
        <authorList>
            <person name="Jones L."/>
            <person name="Riaz S."/>
            <person name="Morales-Cruz A."/>
            <person name="Amrine K.C."/>
            <person name="McGuire B."/>
            <person name="Gubler W.D."/>
            <person name="Walker M.A."/>
            <person name="Cantu D."/>
        </authorList>
    </citation>
    <scope>NUCLEOTIDE SEQUENCE [LARGE SCALE GENOMIC DNA]</scope>
    <source>
        <strain evidence="5">c</strain>
    </source>
</reference>
<dbReference type="PANTHER" id="PTHR23325">
    <property type="entry name" value="SERUM RESPONSE FACTOR-BINDING"/>
    <property type="match status" value="1"/>
</dbReference>
<feature type="region of interest" description="Disordered" evidence="2">
    <location>
        <begin position="1"/>
        <end position="26"/>
    </location>
</feature>
<dbReference type="AlphaFoldDB" id="A0A0B1PHP4"/>
<organism evidence="4 5">
    <name type="scientific">Uncinula necator</name>
    <name type="common">Grape powdery mildew</name>
    <dbReference type="NCBI Taxonomy" id="52586"/>
    <lineage>
        <taxon>Eukaryota</taxon>
        <taxon>Fungi</taxon>
        <taxon>Dikarya</taxon>
        <taxon>Ascomycota</taxon>
        <taxon>Pezizomycotina</taxon>
        <taxon>Leotiomycetes</taxon>
        <taxon>Erysiphales</taxon>
        <taxon>Erysiphaceae</taxon>
        <taxon>Erysiphe</taxon>
    </lineage>
</organism>
<evidence type="ECO:0000256" key="2">
    <source>
        <dbReference type="SAM" id="MobiDB-lite"/>
    </source>
</evidence>
<feature type="compositionally biased region" description="Low complexity" evidence="2">
    <location>
        <begin position="266"/>
        <end position="276"/>
    </location>
</feature>
<dbReference type="Pfam" id="PF09073">
    <property type="entry name" value="BUD22"/>
    <property type="match status" value="1"/>
</dbReference>
<dbReference type="PANTHER" id="PTHR23325:SF1">
    <property type="entry name" value="SERUM RESPONSE FACTOR-BINDING PROTEIN 1"/>
    <property type="match status" value="1"/>
</dbReference>
<protein>
    <submittedName>
        <fullName evidence="4">Putative cellular morphogenesis protein</fullName>
    </submittedName>
</protein>
<proteinExistence type="predicted"/>
<feature type="region of interest" description="Disordered" evidence="2">
    <location>
        <begin position="444"/>
        <end position="474"/>
    </location>
</feature>
<feature type="compositionally biased region" description="Polar residues" evidence="2">
    <location>
        <begin position="12"/>
        <end position="26"/>
    </location>
</feature>
<dbReference type="STRING" id="52586.A0A0B1PHP4"/>
<keyword evidence="5" id="KW-1185">Reference proteome</keyword>
<feature type="region of interest" description="Disordered" evidence="2">
    <location>
        <begin position="242"/>
        <end position="276"/>
    </location>
</feature>